<dbReference type="Pfam" id="PF00078">
    <property type="entry name" value="RVT_1"/>
    <property type="match status" value="1"/>
</dbReference>
<dbReference type="Gene3D" id="3.60.10.10">
    <property type="entry name" value="Endonuclease/exonuclease/phosphatase"/>
    <property type="match status" value="1"/>
</dbReference>
<dbReference type="InterPro" id="IPR000477">
    <property type="entry name" value="RT_dom"/>
</dbReference>
<dbReference type="SUPFAM" id="SSF56672">
    <property type="entry name" value="DNA/RNA polymerases"/>
    <property type="match status" value="1"/>
</dbReference>
<feature type="domain" description="Reverse transcriptase" evidence="2">
    <location>
        <begin position="918"/>
        <end position="1115"/>
    </location>
</feature>
<dbReference type="EMBL" id="OIVN01000851">
    <property type="protein sequence ID" value="SPC86448.1"/>
    <property type="molecule type" value="Genomic_DNA"/>
</dbReference>
<dbReference type="PANTHER" id="PTHR33116:SF78">
    <property type="entry name" value="OS12G0587133 PROTEIN"/>
    <property type="match status" value="1"/>
</dbReference>
<evidence type="ECO:0000259" key="2">
    <source>
        <dbReference type="Pfam" id="PF00078"/>
    </source>
</evidence>
<dbReference type="Pfam" id="PF13966">
    <property type="entry name" value="zf-RVT"/>
    <property type="match status" value="1"/>
</dbReference>
<feature type="region of interest" description="Disordered" evidence="1">
    <location>
        <begin position="386"/>
        <end position="422"/>
    </location>
</feature>
<reference evidence="4" key="1">
    <citation type="submission" date="2018-02" db="EMBL/GenBank/DDBJ databases">
        <authorList>
            <person name="Cohen D.B."/>
            <person name="Kent A.D."/>
        </authorList>
    </citation>
    <scope>NUCLEOTIDE SEQUENCE</scope>
</reference>
<feature type="domain" description="Reverse transcriptase zinc-binding" evidence="3">
    <location>
        <begin position="1385"/>
        <end position="1439"/>
    </location>
</feature>
<evidence type="ECO:0000259" key="3">
    <source>
        <dbReference type="Pfam" id="PF13966"/>
    </source>
</evidence>
<evidence type="ECO:0008006" key="5">
    <source>
        <dbReference type="Google" id="ProtNLM"/>
    </source>
</evidence>
<dbReference type="PANTHER" id="PTHR33116">
    <property type="entry name" value="REVERSE TRANSCRIPTASE ZINC-BINDING DOMAIN-CONTAINING PROTEIN-RELATED-RELATED"/>
    <property type="match status" value="1"/>
</dbReference>
<feature type="compositionally biased region" description="Acidic residues" evidence="1">
    <location>
        <begin position="391"/>
        <end position="403"/>
    </location>
</feature>
<sequence length="1443" mass="162982">MGENRFFNVESKSFEIKKNAFEVRIIERGRKHLSDVAMGFAAAHWFRDALLEVAKLSNDLNLFRSFREGNKVYVVQKQRNGRGSFVSVTVLGDSKGRGCVMIPEGRVTWGWRGLSHGIDCLLRPQVIESQGVQHWWPEGGKSTAEGHVRKESHTFKEAVILGGNIPKVPPLDTEVNIDLNKIGNGLVNGAMEISLRIVLGLGQRNKWEVKWAGVVDGPSGEPVQNQAPQAPKPVLNPIPRSNVNPSHVVAPVRPNTVRPNQVIAPNPTMVWRPRVKNATFAQKPLEDPFGSTSTPHLDFERVSVHSCDTDSQLSTLAPTHSCDRPIAEVMQDFGVVDRSWGTSSDWFLDLRDGRRLCIPVDLSATVLKSPQEEAMAQKLLQWVSEKREESESNEEEYGSEWDLGDSVGGSDLDGGDDVTSPTRSEVDSALIAFIGGESSELTHLETMAITVGGDGKPKNFEALPLMKEGSDGYPGGVETGHEDLEVIKVEPLAMVIPPGVDGFVSEVNTSMGRQPSDWVMRKEKGVGKILGASYEGSIGASGSILVMWDKRVVEKIEDVVGLFSVSCKFKNFEDQKVWMFIGVYGPNIDHNRRLMWDELVGIRSWWDVPWCLGGDFNVVRFPSERTGSEAFSSPMFEFSDFISDHGLLDIPLAGGVFTWSNNREISSMSRLDRFLFTADWNEGFVHISQKRLVRLSSDHFPVLLECGNIQRRSRPFRFENMWLKAEGFEDLVEDWWESYSVFGTPSFVFAAKLKALKVDLKNWNATHFGHVSLQKKQMMADLRGLDEVEESRPLSIEERGQREHLIVGLEKVILMDEISWKQKSRVLWLKEGDKNSSFFHRIANSNQNTNTISQLIINGTISTNQDEIRDHIAQFYEQLYLEDGHRRPYLDGVSFSTISIEEAAWLDRPFDEDEISTCWGRIVSPSQNAFVKGRQILDSVLIANECLDIRLKSDIPGVICKLDLEKAYDHVNWAFLLYLLQSPCGFFQSSRGIRQGDPLSPLLFVIIMEALSRMIDMAIGAGLLSGFAVSGNATDPLLISHLLFADDTLIFCDADPEHIGHLRSILLWFEAISGLRVNLGKSELVQVGEVPFLEDLAYIMGCKTLTLPMKYLGLPLGAKFKSKDIWNPIVEKMERRLAGWIRIYLSKGGWLTLIKSTLSNLSTYFLSLFPILAAVAKRIEQIQRNFLWGSSMDKGKFHLVKWDLLCRPYSKGGLAIKNLRQFNEALLGKWLWRFGVERDALWRRVVMEKYGSMEGGWMTKAPTGPYGVGLWKFIQNGWDKFSRLLTFDIGDGTRIRFWDDVWCNGEPLKVVFPELYRIARVKDAVVADHMQFRGGSVHWEVNFTRPIQDWELDSVSAFLEILYSVTIHRNEEDKLIWKPSPEKGFQVKFFYKEICSPGVGAFPWKSIWKTKAPPRIAFFSWLAALGKILTADNLRHRGVILFF</sequence>
<dbReference type="InterPro" id="IPR026960">
    <property type="entry name" value="RVT-Znf"/>
</dbReference>
<proteinExistence type="predicted"/>
<name>A0A2N9FH05_FAGSY</name>
<gene>
    <name evidence="4" type="ORF">FSB_LOCUS14330</name>
</gene>
<dbReference type="SUPFAM" id="SSF56219">
    <property type="entry name" value="DNase I-like"/>
    <property type="match status" value="1"/>
</dbReference>
<evidence type="ECO:0000313" key="4">
    <source>
        <dbReference type="EMBL" id="SPC86448.1"/>
    </source>
</evidence>
<organism evidence="4">
    <name type="scientific">Fagus sylvatica</name>
    <name type="common">Beechnut</name>
    <dbReference type="NCBI Taxonomy" id="28930"/>
    <lineage>
        <taxon>Eukaryota</taxon>
        <taxon>Viridiplantae</taxon>
        <taxon>Streptophyta</taxon>
        <taxon>Embryophyta</taxon>
        <taxon>Tracheophyta</taxon>
        <taxon>Spermatophyta</taxon>
        <taxon>Magnoliopsida</taxon>
        <taxon>eudicotyledons</taxon>
        <taxon>Gunneridae</taxon>
        <taxon>Pentapetalae</taxon>
        <taxon>rosids</taxon>
        <taxon>fabids</taxon>
        <taxon>Fagales</taxon>
        <taxon>Fagaceae</taxon>
        <taxon>Fagus</taxon>
    </lineage>
</organism>
<evidence type="ECO:0000256" key="1">
    <source>
        <dbReference type="SAM" id="MobiDB-lite"/>
    </source>
</evidence>
<dbReference type="InterPro" id="IPR043502">
    <property type="entry name" value="DNA/RNA_pol_sf"/>
</dbReference>
<protein>
    <recommendedName>
        <fullName evidence="5">Reverse transcriptase domain-containing protein</fullName>
    </recommendedName>
</protein>
<accession>A0A2N9FH05</accession>
<dbReference type="InterPro" id="IPR036691">
    <property type="entry name" value="Endo/exonu/phosph_ase_sf"/>
</dbReference>
<dbReference type="CDD" id="cd01650">
    <property type="entry name" value="RT_nLTR_like"/>
    <property type="match status" value="1"/>
</dbReference>